<reference evidence="6 7" key="1">
    <citation type="submission" date="2023-09" db="EMBL/GenBank/DDBJ databases">
        <title>Pangenome analysis of Batrachochytrium dendrobatidis and related Chytrids.</title>
        <authorList>
            <person name="Yacoub M.N."/>
            <person name="Stajich J.E."/>
            <person name="James T.Y."/>
        </authorList>
    </citation>
    <scope>NUCLEOTIDE SEQUENCE [LARGE SCALE GENOMIC DNA]</scope>
    <source>
        <strain evidence="6 7">JEL0888</strain>
    </source>
</reference>
<dbReference type="Proteomes" id="UP001527925">
    <property type="component" value="Unassembled WGS sequence"/>
</dbReference>
<evidence type="ECO:0000256" key="2">
    <source>
        <dbReference type="ARBA" id="ARBA00022574"/>
    </source>
</evidence>
<dbReference type="InterPro" id="IPR019775">
    <property type="entry name" value="WD40_repeat_CS"/>
</dbReference>
<dbReference type="CDD" id="cd00200">
    <property type="entry name" value="WD40"/>
    <property type="match status" value="1"/>
</dbReference>
<dbReference type="PROSITE" id="PS50294">
    <property type="entry name" value="WD_REPEATS_REGION"/>
    <property type="match status" value="3"/>
</dbReference>
<feature type="repeat" description="WD" evidence="4">
    <location>
        <begin position="299"/>
        <end position="340"/>
    </location>
</feature>
<evidence type="ECO:0000256" key="1">
    <source>
        <dbReference type="ARBA" id="ARBA00022490"/>
    </source>
</evidence>
<evidence type="ECO:0000256" key="4">
    <source>
        <dbReference type="PROSITE-ProRule" id="PRU00221"/>
    </source>
</evidence>
<feature type="region of interest" description="Disordered" evidence="5">
    <location>
        <begin position="1"/>
        <end position="25"/>
    </location>
</feature>
<evidence type="ECO:0000256" key="5">
    <source>
        <dbReference type="SAM" id="MobiDB-lite"/>
    </source>
</evidence>
<feature type="repeat" description="WD" evidence="4">
    <location>
        <begin position="385"/>
        <end position="417"/>
    </location>
</feature>
<dbReference type="InterPro" id="IPR001680">
    <property type="entry name" value="WD40_rpt"/>
</dbReference>
<sequence length="486" mass="51885">MSTPADIRAAVSESSLAGGGVAPPAYTAPPVRTDAVPLEPSAPALALAPTAAAAEAAGITDFGPNVSSDADNFFQSDRDIELQRARKEKERRFGARGRPLQLPSKVLALELVQPPSVVVPDSAQLLDQAAADGANGLQELQEIEVSWAYVGESGHVARKVDLETGAVLGVFRGHTGPVTSLAVAYDARGRDAALFTGSWDKTIRKWNASDSSQIMCIRYHSDFVKSIRLHGSVLFSASADKTICMWNADTGAHVRTLRGHTRAVEDIVLSANGRILFSASSDTTVRKWDTNTGQVLAVLTGHQTSVYSLTLTADGSELWSVSADKTARRWDLEAGQTNACTCSFEHPDFVRSVLVIGESGLIATGSRDENVRIWNTATEKCIKVIEGHSGEVSAIRMGSNNSIWTGSLDATLRKWSLGDELFSPMDLAFSEAETREGALADSRRDVVAAAAKDLHEIVSGAAGRPISAPVMTEEEERELAELMGEL</sequence>
<dbReference type="PROSITE" id="PS50082">
    <property type="entry name" value="WD_REPEATS_2"/>
    <property type="match status" value="6"/>
</dbReference>
<evidence type="ECO:0000313" key="6">
    <source>
        <dbReference type="EMBL" id="KAL2918751.1"/>
    </source>
</evidence>
<keyword evidence="2 4" id="KW-0853">WD repeat</keyword>
<dbReference type="Pfam" id="PF00400">
    <property type="entry name" value="WD40"/>
    <property type="match status" value="6"/>
</dbReference>
<dbReference type="PRINTS" id="PR00320">
    <property type="entry name" value="GPROTEINBRPT"/>
</dbReference>
<dbReference type="SMART" id="SM00320">
    <property type="entry name" value="WD40"/>
    <property type="match status" value="6"/>
</dbReference>
<gene>
    <name evidence="6" type="ORF">HK105_201585</name>
</gene>
<evidence type="ECO:0000256" key="3">
    <source>
        <dbReference type="ARBA" id="ARBA00022737"/>
    </source>
</evidence>
<proteinExistence type="predicted"/>
<keyword evidence="3" id="KW-0677">Repeat</keyword>
<dbReference type="Gene3D" id="2.130.10.10">
    <property type="entry name" value="YVTN repeat-like/Quinoprotein amine dehydrogenase"/>
    <property type="match status" value="2"/>
</dbReference>
<dbReference type="InterPro" id="IPR015943">
    <property type="entry name" value="WD40/YVTN_repeat-like_dom_sf"/>
</dbReference>
<evidence type="ECO:0000313" key="7">
    <source>
        <dbReference type="Proteomes" id="UP001527925"/>
    </source>
</evidence>
<dbReference type="InterPro" id="IPR036322">
    <property type="entry name" value="WD40_repeat_dom_sf"/>
</dbReference>
<comment type="caution">
    <text evidence="6">The sequence shown here is derived from an EMBL/GenBank/DDBJ whole genome shotgun (WGS) entry which is preliminary data.</text>
</comment>
<keyword evidence="1" id="KW-0963">Cytoplasm</keyword>
<keyword evidence="7" id="KW-1185">Reference proteome</keyword>
<feature type="repeat" description="WD" evidence="4">
    <location>
        <begin position="257"/>
        <end position="298"/>
    </location>
</feature>
<name>A0ABR4NH04_9FUNG</name>
<organism evidence="6 7">
    <name type="scientific">Polyrhizophydium stewartii</name>
    <dbReference type="NCBI Taxonomy" id="2732419"/>
    <lineage>
        <taxon>Eukaryota</taxon>
        <taxon>Fungi</taxon>
        <taxon>Fungi incertae sedis</taxon>
        <taxon>Chytridiomycota</taxon>
        <taxon>Chytridiomycota incertae sedis</taxon>
        <taxon>Chytridiomycetes</taxon>
        <taxon>Rhizophydiales</taxon>
        <taxon>Rhizophydiales incertae sedis</taxon>
        <taxon>Polyrhizophydium</taxon>
    </lineage>
</organism>
<dbReference type="EMBL" id="JADGIZ020000005">
    <property type="protein sequence ID" value="KAL2918751.1"/>
    <property type="molecule type" value="Genomic_DNA"/>
</dbReference>
<protein>
    <recommendedName>
        <fullName evidence="8">WD40 repeat-like protein</fullName>
    </recommendedName>
</protein>
<dbReference type="PROSITE" id="PS00678">
    <property type="entry name" value="WD_REPEATS_1"/>
    <property type="match status" value="1"/>
</dbReference>
<evidence type="ECO:0008006" key="8">
    <source>
        <dbReference type="Google" id="ProtNLM"/>
    </source>
</evidence>
<dbReference type="SUPFAM" id="SSF50978">
    <property type="entry name" value="WD40 repeat-like"/>
    <property type="match status" value="1"/>
</dbReference>
<accession>A0ABR4NH04</accession>
<feature type="repeat" description="WD" evidence="4">
    <location>
        <begin position="217"/>
        <end position="256"/>
    </location>
</feature>
<feature type="repeat" description="WD" evidence="4">
    <location>
        <begin position="171"/>
        <end position="216"/>
    </location>
</feature>
<dbReference type="InterPro" id="IPR020472">
    <property type="entry name" value="WD40_PAC1"/>
</dbReference>
<dbReference type="PANTHER" id="PTHR19849">
    <property type="entry name" value="PHOSPHOLIPASE A-2-ACTIVATING PROTEIN"/>
    <property type="match status" value="1"/>
</dbReference>
<feature type="repeat" description="WD" evidence="4">
    <location>
        <begin position="343"/>
        <end position="384"/>
    </location>
</feature>
<dbReference type="PANTHER" id="PTHR19849:SF0">
    <property type="entry name" value="PHOSPHOLIPASE A-2-ACTIVATING PROTEIN"/>
    <property type="match status" value="1"/>
</dbReference>